<feature type="domain" description="Alpha-L-rhamnosidase six-hairpin glycosidase" evidence="8">
    <location>
        <begin position="643"/>
        <end position="963"/>
    </location>
</feature>
<dbReference type="InterPro" id="IPR008928">
    <property type="entry name" value="6-hairpin_glycosidase_sf"/>
</dbReference>
<dbReference type="InterPro" id="IPR035398">
    <property type="entry name" value="Bac_rhamnosid_C"/>
</dbReference>
<dbReference type="GO" id="GO:0016787">
    <property type="term" value="F:hydrolase activity"/>
    <property type="evidence" value="ECO:0007669"/>
    <property type="project" value="UniProtKB-KW"/>
</dbReference>
<evidence type="ECO:0000256" key="4">
    <source>
        <dbReference type="SAM" id="MobiDB-lite"/>
    </source>
</evidence>
<dbReference type="Proteomes" id="UP001596972">
    <property type="component" value="Unassembled WGS sequence"/>
</dbReference>
<dbReference type="Pfam" id="PF17390">
    <property type="entry name" value="Bac_rhamnosid_C"/>
    <property type="match status" value="1"/>
</dbReference>
<keyword evidence="5" id="KW-0732">Signal</keyword>
<evidence type="ECO:0000259" key="9">
    <source>
        <dbReference type="Pfam" id="PF17390"/>
    </source>
</evidence>
<evidence type="ECO:0000259" key="7">
    <source>
        <dbReference type="Pfam" id="PF08531"/>
    </source>
</evidence>
<dbReference type="Pfam" id="PF05592">
    <property type="entry name" value="Bac_rhamnosid"/>
    <property type="match status" value="1"/>
</dbReference>
<dbReference type="Gene3D" id="1.50.10.10">
    <property type="match status" value="1"/>
</dbReference>
<dbReference type="InterPro" id="IPR035396">
    <property type="entry name" value="Bac_rhamnosid6H"/>
</dbReference>
<evidence type="ECO:0000256" key="3">
    <source>
        <dbReference type="ARBA" id="ARBA00022801"/>
    </source>
</evidence>
<reference evidence="11" key="1">
    <citation type="journal article" date="2019" name="Int. J. Syst. Evol. Microbiol.">
        <title>The Global Catalogue of Microorganisms (GCM) 10K type strain sequencing project: providing services to taxonomists for standard genome sequencing and annotation.</title>
        <authorList>
            <consortium name="The Broad Institute Genomics Platform"/>
            <consortium name="The Broad Institute Genome Sequencing Center for Infectious Disease"/>
            <person name="Wu L."/>
            <person name="Ma J."/>
        </authorList>
    </citation>
    <scope>NUCLEOTIDE SEQUENCE [LARGE SCALE GENOMIC DNA]</scope>
    <source>
        <strain evidence="11">JCM 31202</strain>
    </source>
</reference>
<feature type="domain" description="Alpha-L-rhamnosidase concanavalin-like" evidence="6">
    <location>
        <begin position="542"/>
        <end position="635"/>
    </location>
</feature>
<evidence type="ECO:0000259" key="6">
    <source>
        <dbReference type="Pfam" id="PF05592"/>
    </source>
</evidence>
<comment type="caution">
    <text evidence="10">The sequence shown here is derived from an EMBL/GenBank/DDBJ whole genome shotgun (WGS) entry which is preliminary data.</text>
</comment>
<accession>A0ABW3EUC3</accession>
<feature type="domain" description="Alpha-L-rhamnosidase C-terminal" evidence="9">
    <location>
        <begin position="968"/>
        <end position="1044"/>
    </location>
</feature>
<feature type="domain" description="Bacterial alpha-L-rhamnosidase N-terminal" evidence="7">
    <location>
        <begin position="362"/>
        <end position="530"/>
    </location>
</feature>
<sequence length="1052" mass="114578">MPDTKSSKKKSSKRKLRGLAAAAVTVALPLTLVSAPAHAAGGVRPVGLEAFHLNEALGIDDTTPPLTWRLRGGRNVVQAAYQIQAATSERSLHRGRPDLWDSGRVESEFPQADYAGKKIGSRTRVHWRVRVWTDGRPSGWSSPSWFETGLTAQSDWRGRWITQEDWQIKDKEPDPIVVELPDTTARFVRLNVTELGLPLEETLDGGTHRLALAELEVRDSGNPDTNLAKGRTVTASDTGGDVNRKWATRHLTDGTRTTNQEKAGWRSSAHGDPDVSDEPLALTVDLREARTFDQVVLWPRTDRPAEGGKAPHTPADFTVGTADAAGGPFTTREQVADQEPPEAIVPEAMPIFAKDFRLPGGVRDARLYIAGLGVYEARLNGRRIGDAELEPANTDFADRVQYATYDVTKLLRSGGNTLGVELGNGIANVISTPDRYRKFADTFSDPKMTAQLEVTLRDGSVRRIVSDGSWKTVLGPVTFSNWYGGEDHDARRERPGWDRPGASREGWEDAVPVAAPGPLTGRMSEPVRVIDELPGREVGSGDGYKVFDVGRNIAGRPEITIDAPAGTSVRVLPAESLKDGRVNQSISNVGAPIWDEYTTRSSRPETWHPRFSYHGFRYLEVRGLPEGASIRVNGQVLHADNDSAGSFGSSNDLINGIHGLVRRAIEGNMMSVFTDCPSREKLGWLEQDHLVGPTLAANYDVHAHLRKVVQDMADAQTETGLIPSTVPDYTVLAGSYRDDSNWGGAFVHVPWQLYREYGDVETMRTYYPQMKRYAAHIEGRVENGLTDYTLGDWFSPDRTFPKLVSGTFGWWSLNNTLAEIAETLGKPDEAAAFRAKADLSAKALSDELYDPETGTFGGGGHGAEAIALDMGAVPDDQRRRLLDHLVSSIEEKGWNLVLGEISLPSALRVLPDDVLYKIATQTDSPSYGFQVVHGNTALGETWDGGSGQSQNHFMLGAIDAWFSGHLAGIRQADGSAGYRKLLIAPSVVGDLTSASATRRTPYGEVRSSWRLEGGRVTLKVTVPAGSTAEVRVPGRDAPVTVGSGNHTFHGTA</sequence>
<dbReference type="PANTHER" id="PTHR33307">
    <property type="entry name" value="ALPHA-RHAMNOSIDASE (EUROFUNG)"/>
    <property type="match status" value="1"/>
</dbReference>
<dbReference type="PIRSF" id="PIRSF010631">
    <property type="entry name" value="A-rhamnsds"/>
    <property type="match status" value="1"/>
</dbReference>
<dbReference type="SUPFAM" id="SSF48208">
    <property type="entry name" value="Six-hairpin glycosidases"/>
    <property type="match status" value="1"/>
</dbReference>
<evidence type="ECO:0000256" key="5">
    <source>
        <dbReference type="SAM" id="SignalP"/>
    </source>
</evidence>
<keyword evidence="11" id="KW-1185">Reference proteome</keyword>
<feature type="region of interest" description="Disordered" evidence="4">
    <location>
        <begin position="221"/>
        <end position="277"/>
    </location>
</feature>
<organism evidence="10 11">
    <name type="scientific">Actinomadura sediminis</name>
    <dbReference type="NCBI Taxonomy" id="1038904"/>
    <lineage>
        <taxon>Bacteria</taxon>
        <taxon>Bacillati</taxon>
        <taxon>Actinomycetota</taxon>
        <taxon>Actinomycetes</taxon>
        <taxon>Streptosporangiales</taxon>
        <taxon>Thermomonosporaceae</taxon>
        <taxon>Actinomadura</taxon>
    </lineage>
</organism>
<feature type="signal peptide" evidence="5">
    <location>
        <begin position="1"/>
        <end position="39"/>
    </location>
</feature>
<dbReference type="InterPro" id="IPR016007">
    <property type="entry name" value="Alpha_rhamnosid"/>
</dbReference>
<dbReference type="PANTHER" id="PTHR33307:SF11">
    <property type="entry name" value="ALPHA-L-RHAMNOSIDASE"/>
    <property type="match status" value="1"/>
</dbReference>
<dbReference type="InterPro" id="IPR013783">
    <property type="entry name" value="Ig-like_fold"/>
</dbReference>
<keyword evidence="3 10" id="KW-0378">Hydrolase</keyword>
<dbReference type="EMBL" id="JBHTJA010000056">
    <property type="protein sequence ID" value="MFD0903475.1"/>
    <property type="molecule type" value="Genomic_DNA"/>
</dbReference>
<evidence type="ECO:0000256" key="2">
    <source>
        <dbReference type="ARBA" id="ARBA00012652"/>
    </source>
</evidence>
<dbReference type="InterPro" id="IPR008902">
    <property type="entry name" value="Rhamnosid_concanavalin"/>
</dbReference>
<protein>
    <recommendedName>
        <fullName evidence="2">alpha-L-rhamnosidase</fullName>
        <ecNumber evidence="2">3.2.1.40</ecNumber>
    </recommendedName>
</protein>
<feature type="chain" id="PRO_5045536299" description="alpha-L-rhamnosidase" evidence="5">
    <location>
        <begin position="40"/>
        <end position="1052"/>
    </location>
</feature>
<dbReference type="Gene3D" id="2.60.420.10">
    <property type="entry name" value="Maltose phosphorylase, domain 3"/>
    <property type="match status" value="1"/>
</dbReference>
<dbReference type="InterPro" id="IPR012341">
    <property type="entry name" value="6hp_glycosidase-like_sf"/>
</dbReference>
<evidence type="ECO:0000259" key="8">
    <source>
        <dbReference type="Pfam" id="PF17389"/>
    </source>
</evidence>
<evidence type="ECO:0000313" key="11">
    <source>
        <dbReference type="Proteomes" id="UP001596972"/>
    </source>
</evidence>
<dbReference type="Gene3D" id="2.60.120.260">
    <property type="entry name" value="Galactose-binding domain-like"/>
    <property type="match status" value="2"/>
</dbReference>
<evidence type="ECO:0000256" key="1">
    <source>
        <dbReference type="ARBA" id="ARBA00001445"/>
    </source>
</evidence>
<evidence type="ECO:0000313" key="10">
    <source>
        <dbReference type="EMBL" id="MFD0903475.1"/>
    </source>
</evidence>
<dbReference type="RefSeq" id="WP_378302318.1">
    <property type="nucleotide sequence ID" value="NZ_JBHTJA010000056.1"/>
</dbReference>
<proteinExistence type="predicted"/>
<dbReference type="Pfam" id="PF25788">
    <property type="entry name" value="Ig_Rha78A_N"/>
    <property type="match status" value="1"/>
</dbReference>
<dbReference type="EC" id="3.2.1.40" evidence="2"/>
<dbReference type="Gene3D" id="2.60.40.10">
    <property type="entry name" value="Immunoglobulins"/>
    <property type="match status" value="1"/>
</dbReference>
<comment type="catalytic activity">
    <reaction evidence="1">
        <text>Hydrolysis of terminal non-reducing alpha-L-rhamnose residues in alpha-L-rhamnosides.</text>
        <dbReference type="EC" id="3.2.1.40"/>
    </reaction>
</comment>
<dbReference type="InterPro" id="IPR013737">
    <property type="entry name" value="Bac_rhamnosid_N"/>
</dbReference>
<gene>
    <name evidence="10" type="ORF">ACFQ11_23990</name>
</gene>
<name>A0ABW3EUC3_9ACTN</name>
<dbReference type="Pfam" id="PF17389">
    <property type="entry name" value="Bac_rhamnosid6H"/>
    <property type="match status" value="1"/>
</dbReference>
<dbReference type="Pfam" id="PF08531">
    <property type="entry name" value="Bac_rhamnosid_N"/>
    <property type="match status" value="1"/>
</dbReference>